<evidence type="ECO:0000313" key="1">
    <source>
        <dbReference type="EMBL" id="AIZ14511.1"/>
    </source>
</evidence>
<accession>A0A0A7I3Q2</accession>
<dbReference type="RefSeq" id="WP_039198124.1">
    <property type="nucleotide sequence ID" value="NZ_CP007456.1"/>
</dbReference>
<dbReference type="EMBL" id="CP007456">
    <property type="protein sequence ID" value="AIZ14511.1"/>
    <property type="molecule type" value="Genomic_DNA"/>
</dbReference>
<organism evidence="1 2">
    <name type="scientific">Bifidobacterium catenulatum PV20-2</name>
    <dbReference type="NCBI Taxonomy" id="1447716"/>
    <lineage>
        <taxon>Bacteria</taxon>
        <taxon>Bacillati</taxon>
        <taxon>Actinomycetota</taxon>
        <taxon>Actinomycetes</taxon>
        <taxon>Bifidobacteriales</taxon>
        <taxon>Bifidobacteriaceae</taxon>
        <taxon>Bifidobacterium</taxon>
    </lineage>
</organism>
<reference evidence="1 2" key="1">
    <citation type="journal article" date="2015" name="Genome Announc.">
        <title>Complete and Assembled Genome Sequence of Bifidobacterium kashiwanohense PV20-2, Isolated from the Feces of an Anemic Kenyan Infant.</title>
        <authorList>
            <person name="Vazquez-Gutierrez P."/>
            <person name="Lacroix C."/>
            <person name="Chassard C."/>
            <person name="Klumpp J."/>
            <person name="Jans C."/>
            <person name="Stevens M.J."/>
        </authorList>
    </citation>
    <scope>NUCLEOTIDE SEQUENCE [LARGE SCALE GENOMIC DNA]</scope>
    <source>
        <strain evidence="1 2">PV20-2</strain>
    </source>
</reference>
<dbReference type="HOGENOM" id="CLU_2462878_0_0_11"/>
<dbReference type="KEGG" id="bka:AH68_04900"/>
<sequence length="95" mass="10348">MSDVHESLTDWRTLPVSTLAGHRAIVQLDEGTIIDGYLEYVPSKLRKELRGATEGICETLTVEGVYQPVIISVNAGEKHLANGVKAVNILKEMSA</sequence>
<dbReference type="STRING" id="1447716.AH68_04900"/>
<protein>
    <submittedName>
        <fullName evidence="1">Peptidase</fullName>
    </submittedName>
</protein>
<dbReference type="AlphaFoldDB" id="A0A0A7I3Q2"/>
<proteinExistence type="predicted"/>
<name>A0A0A7I3Q2_9BIFI</name>
<evidence type="ECO:0000313" key="2">
    <source>
        <dbReference type="Proteomes" id="UP000030625"/>
    </source>
</evidence>
<dbReference type="Proteomes" id="UP000030625">
    <property type="component" value="Chromosome"/>
</dbReference>
<gene>
    <name evidence="1" type="ORF">AH68_04900</name>
</gene>